<proteinExistence type="predicted"/>
<evidence type="ECO:0000313" key="1">
    <source>
        <dbReference type="EMBL" id="WIM06718.1"/>
    </source>
</evidence>
<dbReference type="KEGG" id="npv:OHM77_05480"/>
<dbReference type="Proteomes" id="UP001234916">
    <property type="component" value="Chromosome"/>
</dbReference>
<sequence>MLQRMAIERNLSSLDERIRSKMNSNQQRVVEKIQQNALELKQTAVYQREGFLGTFVDLFA</sequence>
<reference evidence="1" key="1">
    <citation type="journal article" date="2023" name="Nat. Microbiol.">
        <title>Enrichment and characterization of a nitric oxide-reducing microbial community in a continuous bioreactor.</title>
        <authorList>
            <person name="Garrido-Amador P."/>
            <person name="Stortenbeker N."/>
            <person name="Wessels H.J.C.T."/>
            <person name="Speth D.R."/>
            <person name="Garcia-Heredia I."/>
            <person name="Kartal B."/>
        </authorList>
    </citation>
    <scope>NUCLEOTIDE SEQUENCE</scope>
    <source>
        <strain evidence="1">MAG1</strain>
    </source>
</reference>
<protein>
    <submittedName>
        <fullName evidence="1">Uncharacterized protein</fullName>
    </submittedName>
</protein>
<name>A0AA49IZB8_9PROT</name>
<organism evidence="1">
    <name type="scientific">Candidatus Nitricoxidivorans perseverans</name>
    <dbReference type="NCBI Taxonomy" id="2975601"/>
    <lineage>
        <taxon>Bacteria</taxon>
        <taxon>Pseudomonadati</taxon>
        <taxon>Pseudomonadota</taxon>
        <taxon>Betaproteobacteria</taxon>
        <taxon>Nitrosomonadales</taxon>
        <taxon>Sterolibacteriaceae</taxon>
        <taxon>Candidatus Nitricoxidivorans</taxon>
    </lineage>
</organism>
<gene>
    <name evidence="1" type="ORF">OHM77_05480</name>
</gene>
<dbReference type="AlphaFoldDB" id="A0AA49IZB8"/>
<accession>A0AA49IZB8</accession>
<dbReference type="EMBL" id="CP107246">
    <property type="protein sequence ID" value="WIM06718.1"/>
    <property type="molecule type" value="Genomic_DNA"/>
</dbReference>